<protein>
    <submittedName>
        <fullName evidence="1">Uncharacterized protein</fullName>
    </submittedName>
</protein>
<dbReference type="EMBL" id="CM029052">
    <property type="protein sequence ID" value="KAG2555853.1"/>
    <property type="molecule type" value="Genomic_DNA"/>
</dbReference>
<evidence type="ECO:0000313" key="2">
    <source>
        <dbReference type="Proteomes" id="UP000823388"/>
    </source>
</evidence>
<evidence type="ECO:0000313" key="1">
    <source>
        <dbReference type="EMBL" id="KAG2555853.1"/>
    </source>
</evidence>
<keyword evidence="2" id="KW-1185">Reference proteome</keyword>
<gene>
    <name evidence="1" type="ORF">PVAP13_8NG053900</name>
</gene>
<sequence>MVAEVWSPLLLLPLRDGAGEDLFSGDFRRLVFCFLHVVSGVHDGGGRSLAEVDGRLEHEGVLCGRFSTDVIFCYALLCIGVQINRGLLCAGCFLVVRDVVDFAITSMATGGWRNVLSLVVLTTTTPSVTTLRDGGLVES</sequence>
<dbReference type="Proteomes" id="UP000823388">
    <property type="component" value="Chromosome 8N"/>
</dbReference>
<dbReference type="AlphaFoldDB" id="A0A8T0P2B2"/>
<accession>A0A8T0P2B2</accession>
<name>A0A8T0P2B2_PANVG</name>
<proteinExistence type="predicted"/>
<organism evidence="1 2">
    <name type="scientific">Panicum virgatum</name>
    <name type="common">Blackwell switchgrass</name>
    <dbReference type="NCBI Taxonomy" id="38727"/>
    <lineage>
        <taxon>Eukaryota</taxon>
        <taxon>Viridiplantae</taxon>
        <taxon>Streptophyta</taxon>
        <taxon>Embryophyta</taxon>
        <taxon>Tracheophyta</taxon>
        <taxon>Spermatophyta</taxon>
        <taxon>Magnoliopsida</taxon>
        <taxon>Liliopsida</taxon>
        <taxon>Poales</taxon>
        <taxon>Poaceae</taxon>
        <taxon>PACMAD clade</taxon>
        <taxon>Panicoideae</taxon>
        <taxon>Panicodae</taxon>
        <taxon>Paniceae</taxon>
        <taxon>Panicinae</taxon>
        <taxon>Panicum</taxon>
        <taxon>Panicum sect. Hiantes</taxon>
    </lineage>
</organism>
<comment type="caution">
    <text evidence="1">The sequence shown here is derived from an EMBL/GenBank/DDBJ whole genome shotgun (WGS) entry which is preliminary data.</text>
</comment>
<reference evidence="1" key="1">
    <citation type="submission" date="2020-05" db="EMBL/GenBank/DDBJ databases">
        <title>WGS assembly of Panicum virgatum.</title>
        <authorList>
            <person name="Lovell J.T."/>
            <person name="Jenkins J."/>
            <person name="Shu S."/>
            <person name="Juenger T.E."/>
            <person name="Schmutz J."/>
        </authorList>
    </citation>
    <scope>NUCLEOTIDE SEQUENCE</scope>
    <source>
        <strain evidence="1">AP13</strain>
    </source>
</reference>